<protein>
    <submittedName>
        <fullName evidence="1">Uncharacterized protein</fullName>
    </submittedName>
</protein>
<dbReference type="NCBIfam" id="NF040488">
    <property type="entry name" value="SCO5389_fam"/>
    <property type="match status" value="1"/>
</dbReference>
<comment type="caution">
    <text evidence="1">The sequence shown here is derived from an EMBL/GenBank/DDBJ whole genome shotgun (WGS) entry which is preliminary data.</text>
</comment>
<sequence>MKTVANKMDSVADGGGWFLLCTGRIPMSLNVSPDLLSVAERGEVSDGEFVECVRTSLPYAWQVVSSVMTDLGRDGGDFADHEIPPPTEAERGQLLRALASDAIRGGLERHFGAKLAFQNCHRVAAFSFSAVGGERHQAFVSPRGQLLNQSPELRNC</sequence>
<dbReference type="Proteomes" id="UP000680865">
    <property type="component" value="Unassembled WGS sequence"/>
</dbReference>
<dbReference type="EMBL" id="BOQP01000021">
    <property type="protein sequence ID" value="GIM74876.1"/>
    <property type="molecule type" value="Genomic_DNA"/>
</dbReference>
<dbReference type="AlphaFoldDB" id="A0A919VSI9"/>
<organism evidence="1 2">
    <name type="scientific">Winogradskya consettensis</name>
    <dbReference type="NCBI Taxonomy" id="113560"/>
    <lineage>
        <taxon>Bacteria</taxon>
        <taxon>Bacillati</taxon>
        <taxon>Actinomycetota</taxon>
        <taxon>Actinomycetes</taxon>
        <taxon>Micromonosporales</taxon>
        <taxon>Micromonosporaceae</taxon>
        <taxon>Winogradskya</taxon>
    </lineage>
</organism>
<gene>
    <name evidence="1" type="ORF">Aco04nite_42570</name>
</gene>
<accession>A0A919VSI9</accession>
<reference evidence="1" key="1">
    <citation type="submission" date="2021-03" db="EMBL/GenBank/DDBJ databases">
        <title>Whole genome shotgun sequence of Actinoplanes consettensis NBRC 14913.</title>
        <authorList>
            <person name="Komaki H."/>
            <person name="Tamura T."/>
        </authorList>
    </citation>
    <scope>NUCLEOTIDE SEQUENCE</scope>
    <source>
        <strain evidence="1">NBRC 14913</strain>
    </source>
</reference>
<dbReference type="Pfam" id="PF20704">
    <property type="entry name" value="KH_NucS_shadow"/>
    <property type="match status" value="1"/>
</dbReference>
<keyword evidence="2" id="KW-1185">Reference proteome</keyword>
<proteinExistence type="predicted"/>
<name>A0A919VSI9_9ACTN</name>
<evidence type="ECO:0000313" key="2">
    <source>
        <dbReference type="Proteomes" id="UP000680865"/>
    </source>
</evidence>
<evidence type="ECO:0000313" key="1">
    <source>
        <dbReference type="EMBL" id="GIM74876.1"/>
    </source>
</evidence>